<dbReference type="SUPFAM" id="SSF51726">
    <property type="entry name" value="UROD/MetE-like"/>
    <property type="match status" value="1"/>
</dbReference>
<name>A0A1F2PEE1_9FIRM</name>
<dbReference type="Pfam" id="PF01208">
    <property type="entry name" value="URO-D"/>
    <property type="match status" value="1"/>
</dbReference>
<dbReference type="InterPro" id="IPR052024">
    <property type="entry name" value="Methanogen_methyltrans"/>
</dbReference>
<accession>A0A1F2PEE1</accession>
<keyword evidence="2" id="KW-0489">Methyltransferase</keyword>
<organism evidence="2 3">
    <name type="scientific">Acetobacterium wieringae</name>
    <dbReference type="NCBI Taxonomy" id="52694"/>
    <lineage>
        <taxon>Bacteria</taxon>
        <taxon>Bacillati</taxon>
        <taxon>Bacillota</taxon>
        <taxon>Clostridia</taxon>
        <taxon>Eubacteriales</taxon>
        <taxon>Eubacteriaceae</taxon>
        <taxon>Acetobacterium</taxon>
    </lineage>
</organism>
<sequence length="374" mass="42542">MMKTNPIYDERLKKVQACINHENEHVVGCYMGQAVPPTYSDISLAKYMSDTEVGLKYYIEFVNRINTIAPVDCINFAYPGAHQAALSLIWWSKVKMPGEELGENDIWQVDEKKLIQDGDYELIIKEGSAAVMNRILPQIIDMKKIEQFFEYHAKDEMIAQQYIDAGYPVLNSGLICPPFETLCGGRSMTAFFMDCYKKPDLIKEAQNVMLEEQLKMIATRPDRDYVIGEWIGGWRGASGLVSPKIWDNLVWPYMYKLALALIERGITPILHLDQNWDRDLERFLELPENKCIINTDGMTDLRKARKVLGNHVAFMGDVPSQMLTVSTPDEVKDYIRRLLDDIGVKGVILAAGCDAPTGSKFENLVAIHEVAQEY</sequence>
<dbReference type="AlphaFoldDB" id="A0A1F2PEE1"/>
<dbReference type="Proteomes" id="UP000176244">
    <property type="component" value="Unassembled WGS sequence"/>
</dbReference>
<keyword evidence="2" id="KW-0808">Transferase</keyword>
<protein>
    <submittedName>
        <fullName evidence="2">Methylcobalamin:coenzyme M methyltransferase</fullName>
    </submittedName>
</protein>
<dbReference type="InterPro" id="IPR000257">
    <property type="entry name" value="Uroporphyrinogen_deCOase"/>
</dbReference>
<comment type="caution">
    <text evidence="2">The sequence shown here is derived from an EMBL/GenBank/DDBJ whole genome shotgun (WGS) entry which is preliminary data.</text>
</comment>
<evidence type="ECO:0000259" key="1">
    <source>
        <dbReference type="Pfam" id="PF01208"/>
    </source>
</evidence>
<dbReference type="InterPro" id="IPR038071">
    <property type="entry name" value="UROD/MetE-like_sf"/>
</dbReference>
<evidence type="ECO:0000313" key="2">
    <source>
        <dbReference type="EMBL" id="OFV69777.1"/>
    </source>
</evidence>
<dbReference type="GO" id="GO:0032259">
    <property type="term" value="P:methylation"/>
    <property type="evidence" value="ECO:0007669"/>
    <property type="project" value="UniProtKB-KW"/>
</dbReference>
<dbReference type="PANTHER" id="PTHR47099">
    <property type="entry name" value="METHYLCOBAMIDE:COM METHYLTRANSFERASE MTBA"/>
    <property type="match status" value="1"/>
</dbReference>
<dbReference type="GO" id="GO:0004853">
    <property type="term" value="F:uroporphyrinogen decarboxylase activity"/>
    <property type="evidence" value="ECO:0007669"/>
    <property type="project" value="InterPro"/>
</dbReference>
<dbReference type="GO" id="GO:0006779">
    <property type="term" value="P:porphyrin-containing compound biosynthetic process"/>
    <property type="evidence" value="ECO:0007669"/>
    <property type="project" value="InterPro"/>
</dbReference>
<dbReference type="EMBL" id="LKEU01000037">
    <property type="protein sequence ID" value="OFV69777.1"/>
    <property type="molecule type" value="Genomic_DNA"/>
</dbReference>
<dbReference type="STRING" id="52694.ACWI_29150"/>
<dbReference type="PANTHER" id="PTHR47099:SF1">
    <property type="entry name" value="METHYLCOBAMIDE:COM METHYLTRANSFERASE MTBA"/>
    <property type="match status" value="1"/>
</dbReference>
<feature type="domain" description="Uroporphyrinogen decarboxylase (URO-D)" evidence="1">
    <location>
        <begin position="190"/>
        <end position="374"/>
    </location>
</feature>
<dbReference type="Gene3D" id="3.20.20.210">
    <property type="match status" value="1"/>
</dbReference>
<gene>
    <name evidence="2" type="ORF">ACWI_29150</name>
</gene>
<proteinExistence type="predicted"/>
<dbReference type="RefSeq" id="WP_242871626.1">
    <property type="nucleotide sequence ID" value="NZ_CP097897.1"/>
</dbReference>
<reference evidence="2 3" key="1">
    <citation type="submission" date="2015-09" db="EMBL/GenBank/DDBJ databases">
        <title>Genome sequence of Acetobacterium wieringae DSM 1911.</title>
        <authorList>
            <person name="Poehlein A."/>
            <person name="Bengelsdorf F.R."/>
            <person name="Schiel-Bengelsdorf B."/>
            <person name="Duerre P."/>
            <person name="Daniel R."/>
        </authorList>
    </citation>
    <scope>NUCLEOTIDE SEQUENCE [LARGE SCALE GENOMIC DNA]</scope>
    <source>
        <strain evidence="2 3">DSM 1911</strain>
    </source>
</reference>
<evidence type="ECO:0000313" key="3">
    <source>
        <dbReference type="Proteomes" id="UP000176244"/>
    </source>
</evidence>
<dbReference type="GO" id="GO:0008168">
    <property type="term" value="F:methyltransferase activity"/>
    <property type="evidence" value="ECO:0007669"/>
    <property type="project" value="UniProtKB-KW"/>
</dbReference>